<evidence type="ECO:0000313" key="2">
    <source>
        <dbReference type="Proteomes" id="UP000091956"/>
    </source>
</evidence>
<dbReference type="InterPro" id="IPR027417">
    <property type="entry name" value="P-loop_NTPase"/>
</dbReference>
<dbReference type="GeneID" id="28841377"/>
<dbReference type="InterPro" id="IPR011025">
    <property type="entry name" value="GproteinA_insert"/>
</dbReference>
<organism evidence="1 2">
    <name type="scientific">Pseudogymnoascus verrucosus</name>
    <dbReference type="NCBI Taxonomy" id="342668"/>
    <lineage>
        <taxon>Eukaryota</taxon>
        <taxon>Fungi</taxon>
        <taxon>Dikarya</taxon>
        <taxon>Ascomycota</taxon>
        <taxon>Pezizomycotina</taxon>
        <taxon>Leotiomycetes</taxon>
        <taxon>Thelebolales</taxon>
        <taxon>Thelebolaceae</taxon>
        <taxon>Pseudogymnoascus</taxon>
    </lineage>
</organism>
<dbReference type="Gene3D" id="3.40.50.300">
    <property type="entry name" value="P-loop containing nucleotide triphosphate hydrolases"/>
    <property type="match status" value="1"/>
</dbReference>
<dbReference type="Proteomes" id="UP000091956">
    <property type="component" value="Unassembled WGS sequence"/>
</dbReference>
<dbReference type="STRING" id="342668.A0A1B8GCT8"/>
<name>A0A1B8GCT8_9PEZI</name>
<dbReference type="EMBL" id="KV460251">
    <property type="protein sequence ID" value="OBT93651.1"/>
    <property type="molecule type" value="Genomic_DNA"/>
</dbReference>
<proteinExistence type="predicted"/>
<dbReference type="AlphaFoldDB" id="A0A1B8GCT8"/>
<keyword evidence="2" id="KW-1185">Reference proteome</keyword>
<protein>
    <submittedName>
        <fullName evidence="1">Uncharacterized protein</fullName>
    </submittedName>
</protein>
<sequence>MDTDVDEPHHQLVMDLDASVTCCRMLVRRIDSEVEDLQQKSGTGLDAQSKIKLLMKNGTLEELQKMVDRQTGALTLLLTVCNCKAIGEQKVVLEKTSTRRVIKRIKDDASSLYVQRDSMSMYSRCTDNLSKISKMFEFDRELFVSKVYEKALRGSLKDTVENMRQKQQRSDVRVSREERVRDMIIERELKEHALKMRQEARVVLLGESDCVQGFIKNMKIKHADGFTDDDRRMYKEVVMKYMMRVMESMVLVQKNGDIGLDNTAKIQAKLLSQEIEAIRAGGGKITLEGAGAVQGLWKDILKRDLNYEAYIPESPS</sequence>
<gene>
    <name evidence="1" type="ORF">VE01_07991</name>
</gene>
<dbReference type="GO" id="GO:0007165">
    <property type="term" value="P:signal transduction"/>
    <property type="evidence" value="ECO:0007669"/>
    <property type="project" value="InterPro"/>
</dbReference>
<dbReference type="RefSeq" id="XP_018127384.1">
    <property type="nucleotide sequence ID" value="XM_018277419.2"/>
</dbReference>
<accession>A0A1B8GCT8</accession>
<reference evidence="1 2" key="1">
    <citation type="submission" date="2016-03" db="EMBL/GenBank/DDBJ databases">
        <title>Comparative genomics of Pseudogymnoascus destructans, the fungus causing white-nose syndrome of bats.</title>
        <authorList>
            <person name="Palmer J.M."/>
            <person name="Drees K.P."/>
            <person name="Foster J.T."/>
            <person name="Lindner D.L."/>
        </authorList>
    </citation>
    <scope>NUCLEOTIDE SEQUENCE [LARGE SCALE GENOMIC DNA]</scope>
    <source>
        <strain evidence="1 2">UAMH 10579</strain>
    </source>
</reference>
<reference evidence="2" key="2">
    <citation type="journal article" date="2018" name="Nat. Commun.">
        <title>Extreme sensitivity to ultraviolet light in the fungal pathogen causing white-nose syndrome of bats.</title>
        <authorList>
            <person name="Palmer J.M."/>
            <person name="Drees K.P."/>
            <person name="Foster J.T."/>
            <person name="Lindner D.L."/>
        </authorList>
    </citation>
    <scope>NUCLEOTIDE SEQUENCE [LARGE SCALE GENOMIC DNA]</scope>
    <source>
        <strain evidence="2">UAMH 10579</strain>
    </source>
</reference>
<dbReference type="OrthoDB" id="5817230at2759"/>
<evidence type="ECO:0000313" key="1">
    <source>
        <dbReference type="EMBL" id="OBT93651.1"/>
    </source>
</evidence>
<dbReference type="Gene3D" id="1.10.400.10">
    <property type="entry name" value="GI Alpha 1, domain 2-like"/>
    <property type="match status" value="1"/>
</dbReference>